<keyword evidence="2" id="KW-1185">Reference proteome</keyword>
<dbReference type="Proteomes" id="UP000219338">
    <property type="component" value="Unassembled WGS sequence"/>
</dbReference>
<protein>
    <submittedName>
        <fullName evidence="1">Uncharacterized protein</fullName>
    </submittedName>
</protein>
<evidence type="ECO:0000313" key="2">
    <source>
        <dbReference type="Proteomes" id="UP000219338"/>
    </source>
</evidence>
<reference evidence="2" key="1">
    <citation type="journal article" date="2017" name="Nat. Ecol. Evol.">
        <title>Genome expansion and lineage-specific genetic innovations in the forest pathogenic fungi Armillaria.</title>
        <authorList>
            <person name="Sipos G."/>
            <person name="Prasanna A.N."/>
            <person name="Walter M.C."/>
            <person name="O'Connor E."/>
            <person name="Balint B."/>
            <person name="Krizsan K."/>
            <person name="Kiss B."/>
            <person name="Hess J."/>
            <person name="Varga T."/>
            <person name="Slot J."/>
            <person name="Riley R."/>
            <person name="Boka B."/>
            <person name="Rigling D."/>
            <person name="Barry K."/>
            <person name="Lee J."/>
            <person name="Mihaltcheva S."/>
            <person name="LaButti K."/>
            <person name="Lipzen A."/>
            <person name="Waldron R."/>
            <person name="Moloney N.M."/>
            <person name="Sperisen C."/>
            <person name="Kredics L."/>
            <person name="Vagvoelgyi C."/>
            <person name="Patrignani A."/>
            <person name="Fitzpatrick D."/>
            <person name="Nagy I."/>
            <person name="Doyle S."/>
            <person name="Anderson J.B."/>
            <person name="Grigoriev I.V."/>
            <person name="Gueldener U."/>
            <person name="Muensterkoetter M."/>
            <person name="Nagy L.G."/>
        </authorList>
    </citation>
    <scope>NUCLEOTIDE SEQUENCE [LARGE SCALE GENOMIC DNA]</scope>
    <source>
        <strain evidence="2">C18/9</strain>
    </source>
</reference>
<dbReference type="AlphaFoldDB" id="A0A284RND0"/>
<sequence>MLPSSPSKRSLGARLCSYVRRMPPSALSASRVFKVDIELHKFASDAALYVTHETGVYIPHRPSRYLPPFIPFVNPRMGSSNVGKSSATDFYLYAETRIKVGSVLDLTHPSPDLVIINVCVSLGFTLVVYQPVGEPRYR</sequence>
<organism evidence="1 2">
    <name type="scientific">Armillaria ostoyae</name>
    <name type="common">Armillaria root rot fungus</name>
    <dbReference type="NCBI Taxonomy" id="47428"/>
    <lineage>
        <taxon>Eukaryota</taxon>
        <taxon>Fungi</taxon>
        <taxon>Dikarya</taxon>
        <taxon>Basidiomycota</taxon>
        <taxon>Agaricomycotina</taxon>
        <taxon>Agaricomycetes</taxon>
        <taxon>Agaricomycetidae</taxon>
        <taxon>Agaricales</taxon>
        <taxon>Marasmiineae</taxon>
        <taxon>Physalacriaceae</taxon>
        <taxon>Armillaria</taxon>
    </lineage>
</organism>
<name>A0A284RND0_ARMOS</name>
<gene>
    <name evidence="1" type="ORF">ARMOST_13608</name>
</gene>
<proteinExistence type="predicted"/>
<dbReference type="EMBL" id="FUEG01000012">
    <property type="protein sequence ID" value="SJL10224.1"/>
    <property type="molecule type" value="Genomic_DNA"/>
</dbReference>
<accession>A0A284RND0</accession>
<evidence type="ECO:0000313" key="1">
    <source>
        <dbReference type="EMBL" id="SJL10224.1"/>
    </source>
</evidence>